<dbReference type="EMBL" id="JAEKJA010000021">
    <property type="protein sequence ID" value="MBJ3777850.1"/>
    <property type="molecule type" value="Genomic_DNA"/>
</dbReference>
<organism evidence="3 4">
    <name type="scientific">Acuticoccus mangrovi</name>
    <dbReference type="NCBI Taxonomy" id="2796142"/>
    <lineage>
        <taxon>Bacteria</taxon>
        <taxon>Pseudomonadati</taxon>
        <taxon>Pseudomonadota</taxon>
        <taxon>Alphaproteobacteria</taxon>
        <taxon>Hyphomicrobiales</taxon>
        <taxon>Amorphaceae</taxon>
        <taxon>Acuticoccus</taxon>
    </lineage>
</organism>
<keyword evidence="4" id="KW-1185">Reference proteome</keyword>
<keyword evidence="1" id="KW-1133">Transmembrane helix</keyword>
<proteinExistence type="predicted"/>
<comment type="caution">
    <text evidence="3">The sequence shown here is derived from an EMBL/GenBank/DDBJ whole genome shotgun (WGS) entry which is preliminary data.</text>
</comment>
<dbReference type="Pfam" id="PF14358">
    <property type="entry name" value="DUF4405"/>
    <property type="match status" value="1"/>
</dbReference>
<feature type="transmembrane region" description="Helical" evidence="1">
    <location>
        <begin position="20"/>
        <end position="44"/>
    </location>
</feature>
<dbReference type="InterPro" id="IPR025517">
    <property type="entry name" value="DUF4405"/>
</dbReference>
<feature type="domain" description="Flavinylation-associated cytochrome" evidence="2">
    <location>
        <begin position="16"/>
        <end position="66"/>
    </location>
</feature>
<keyword evidence="1" id="KW-0472">Membrane</keyword>
<name>A0A934MIE8_9HYPH</name>
<dbReference type="RefSeq" id="WP_198883756.1">
    <property type="nucleotide sequence ID" value="NZ_JAEKJA010000021.1"/>
</dbReference>
<gene>
    <name evidence="3" type="ORF">JCR33_19250</name>
</gene>
<dbReference type="AlphaFoldDB" id="A0A934MIE8"/>
<dbReference type="Proteomes" id="UP000609531">
    <property type="component" value="Unassembled WGS sequence"/>
</dbReference>
<evidence type="ECO:0000313" key="4">
    <source>
        <dbReference type="Proteomes" id="UP000609531"/>
    </source>
</evidence>
<feature type="transmembrane region" description="Helical" evidence="1">
    <location>
        <begin position="79"/>
        <end position="98"/>
    </location>
</feature>
<evidence type="ECO:0000313" key="3">
    <source>
        <dbReference type="EMBL" id="MBJ3777850.1"/>
    </source>
</evidence>
<feature type="transmembrane region" description="Helical" evidence="1">
    <location>
        <begin position="50"/>
        <end position="67"/>
    </location>
</feature>
<keyword evidence="1" id="KW-0812">Transmembrane</keyword>
<evidence type="ECO:0000259" key="2">
    <source>
        <dbReference type="Pfam" id="PF14358"/>
    </source>
</evidence>
<sequence>MAEVPIMAKAFTMRTWATPLTLGSFILMAATGVLMFFDVVPGYVTFVHEWFSWLFLLGAGAHIAVNVRPLKFHLRSTWGRASVALFAAVLLASTISFGQITAPQLKWPLAEALLEAPLSVLAALTRVEPDELLQRLAAHGISATPDQSIDELASAHRMDEFHMLGLIVLHR</sequence>
<reference evidence="3" key="1">
    <citation type="submission" date="2020-12" db="EMBL/GenBank/DDBJ databases">
        <title>Bacterial taxonomy.</title>
        <authorList>
            <person name="Pan X."/>
        </authorList>
    </citation>
    <scope>NUCLEOTIDE SEQUENCE</scope>
    <source>
        <strain evidence="3">B2012</strain>
    </source>
</reference>
<protein>
    <submittedName>
        <fullName evidence="3">DUF4405 domain-containing protein</fullName>
    </submittedName>
</protein>
<accession>A0A934MIE8</accession>
<evidence type="ECO:0000256" key="1">
    <source>
        <dbReference type="SAM" id="Phobius"/>
    </source>
</evidence>